<name>A0A176VNH3_MARPO</name>
<dbReference type="GO" id="GO:0005737">
    <property type="term" value="C:cytoplasm"/>
    <property type="evidence" value="ECO:0007669"/>
    <property type="project" value="UniProtKB-ARBA"/>
</dbReference>
<proteinExistence type="predicted"/>
<evidence type="ECO:0000256" key="1">
    <source>
        <dbReference type="SAM" id="MobiDB-lite"/>
    </source>
</evidence>
<dbReference type="InterPro" id="IPR055261">
    <property type="entry name" value="PI_transfer_N"/>
</dbReference>
<accession>A0A176VNH3</accession>
<dbReference type="Pfam" id="PF02121">
    <property type="entry name" value="IP_trans"/>
    <property type="match status" value="1"/>
</dbReference>
<dbReference type="InterPro" id="IPR001666">
    <property type="entry name" value="PI_transfer"/>
</dbReference>
<evidence type="ECO:0000259" key="2">
    <source>
        <dbReference type="Pfam" id="PF02121"/>
    </source>
</evidence>
<dbReference type="GO" id="GO:0071944">
    <property type="term" value="C:cell periphery"/>
    <property type="evidence" value="ECO:0007669"/>
    <property type="project" value="UniProtKB-ARBA"/>
</dbReference>
<comment type="caution">
    <text evidence="4">The sequence shown here is derived from an EMBL/GenBank/DDBJ whole genome shotgun (WGS) entry which is preliminary data.</text>
</comment>
<feature type="compositionally biased region" description="Polar residues" evidence="1">
    <location>
        <begin position="463"/>
        <end position="480"/>
    </location>
</feature>
<dbReference type="Pfam" id="PF04784">
    <property type="entry name" value="DUF547"/>
    <property type="match status" value="1"/>
</dbReference>
<sequence>MVHITEMRIPLPITVEEFKRGQRYGNWKTNEANTTEGQGGQLVSTSPYVSEVYGEGIFTHSLYRLGDRLPDWVTKLVPSSALVIDEKTWMAYPHIRSVLTVPFFHKLKIEMITLHENDDGSTENIHGLSEAELAIRKVDMVDIAMDKVAKRDYQEKLDPQLFSSTKTGLGPLRSGWQNNAENMMCAYKLVRVEANYWGVQNRLEKLMLNGVRQIILLTHRNAFCYIDEWYDLTYDEICAREEEGRKRLKEVVKQPPIIDPNTGMEFVIETDDEYVKATDESENSDADVEFFEATMEWVTQEAEEFGDSLTTGRLPSQSSGVMITSLTFIPCNMLPVREFFLALSYSNPYKLHHTAEVSREPPSLQIITASDSCAVCQARTNTCKMADILCQTCNEYFCQDCFTEFHVTPRLRQHARRYATVSSPPTLPPSPFPKTPITSILEERDVEDDSICSQASAAAVTKQVTEQTSRSQLSRMNSRASHNRGPSWLEELNSSFEDIHVASAPLSKVRSKSSYRILNSLPDYSLENSQVSGSSNTVLSLFRMLHHDDLSVPLPPVNMRRVCTFEQPYHSNHPHQALALCDFKAEDIRAHAIELIVQREEFKMCAPGGLVFSFVGVQLVYLAKAVPGSNLRRSRSFSSAVDVQESEDNLHSCMDQRVHDPYGMRESWDIGNYSRCVEVNFAPEEEKLKEYEAIYRHFRGLVESLQHVDPRDMAHEQRLAFWINVYNTLMMHAYMVRGIPWSHYKRITIMHKSAYIVGGHLFSALAIEHAILRACSYRPALASLLPVQKYKKHDARQAYALDRPEPLVSFALCCGSHSSPMVRTYTAKHVRTELQEACRDYLSAHIGFTRHRRVIIPKILQWYARDFSHSAKSLLEWVAVQLPVDKRAVVEECLEKKKGKKRLAVVTYNWSFRGPGRVSGLGALFIVRIKS</sequence>
<feature type="domain" description="DUF547" evidence="3">
    <location>
        <begin position="711"/>
        <end position="842"/>
    </location>
</feature>
<dbReference type="PANTHER" id="PTHR10658">
    <property type="entry name" value="PHOSPHATIDYLINOSITOL TRANSFER PROTEIN"/>
    <property type="match status" value="1"/>
</dbReference>
<evidence type="ECO:0000313" key="5">
    <source>
        <dbReference type="Proteomes" id="UP000077202"/>
    </source>
</evidence>
<organism evidence="4 5">
    <name type="scientific">Marchantia polymorpha subsp. ruderalis</name>
    <dbReference type="NCBI Taxonomy" id="1480154"/>
    <lineage>
        <taxon>Eukaryota</taxon>
        <taxon>Viridiplantae</taxon>
        <taxon>Streptophyta</taxon>
        <taxon>Embryophyta</taxon>
        <taxon>Marchantiophyta</taxon>
        <taxon>Marchantiopsida</taxon>
        <taxon>Marchantiidae</taxon>
        <taxon>Marchantiales</taxon>
        <taxon>Marchantiaceae</taxon>
        <taxon>Marchantia</taxon>
    </lineage>
</organism>
<dbReference type="PANTHER" id="PTHR10658:SF87">
    <property type="entry name" value="PHOSPHATIDYLINOSITOL TRANSFER PROTEIN"/>
    <property type="match status" value="1"/>
</dbReference>
<feature type="region of interest" description="Disordered" evidence="1">
    <location>
        <begin position="463"/>
        <end position="485"/>
    </location>
</feature>
<protein>
    <submittedName>
        <fullName evidence="4">Uncharacterized protein</fullName>
    </submittedName>
</protein>
<dbReference type="FunFam" id="3.30.530.20:FF:000028">
    <property type="entry name" value="Phosphatidylinositol transfer protein 5"/>
    <property type="match status" value="1"/>
</dbReference>
<feature type="domain" description="Phosphatidylinositol transfer protein N-terminal" evidence="2">
    <location>
        <begin position="3"/>
        <end position="243"/>
    </location>
</feature>
<evidence type="ECO:0000313" key="4">
    <source>
        <dbReference type="EMBL" id="OAE21515.1"/>
    </source>
</evidence>
<evidence type="ECO:0000259" key="3">
    <source>
        <dbReference type="Pfam" id="PF04784"/>
    </source>
</evidence>
<dbReference type="PRINTS" id="PR00391">
    <property type="entry name" value="PITRANSFER"/>
</dbReference>
<dbReference type="SUPFAM" id="SSF55961">
    <property type="entry name" value="Bet v1-like"/>
    <property type="match status" value="1"/>
</dbReference>
<dbReference type="InterPro" id="IPR006869">
    <property type="entry name" value="DUF547"/>
</dbReference>
<reference evidence="4" key="1">
    <citation type="submission" date="2016-03" db="EMBL/GenBank/DDBJ databases">
        <title>Mechanisms controlling the formation of the plant cell surface in tip-growing cells are functionally conserved among land plants.</title>
        <authorList>
            <person name="Honkanen S."/>
            <person name="Jones V.A."/>
            <person name="Morieri G."/>
            <person name="Champion C."/>
            <person name="Hetherington A.J."/>
            <person name="Kelly S."/>
            <person name="Saint-Marcoux D."/>
            <person name="Proust H."/>
            <person name="Prescott H."/>
            <person name="Dolan L."/>
        </authorList>
    </citation>
    <scope>NUCLEOTIDE SEQUENCE [LARGE SCALE GENOMIC DNA]</scope>
    <source>
        <tissue evidence="4">Whole gametophyte</tissue>
    </source>
</reference>
<dbReference type="Gene3D" id="3.30.530.20">
    <property type="match status" value="1"/>
</dbReference>
<dbReference type="GO" id="GO:0008526">
    <property type="term" value="F:phosphatidylinositol transfer activity"/>
    <property type="evidence" value="ECO:0007669"/>
    <property type="project" value="UniProtKB-ARBA"/>
</dbReference>
<dbReference type="Proteomes" id="UP000077202">
    <property type="component" value="Unassembled WGS sequence"/>
</dbReference>
<dbReference type="InterPro" id="IPR023393">
    <property type="entry name" value="START-like_dom_sf"/>
</dbReference>
<dbReference type="AlphaFoldDB" id="A0A176VNH3"/>
<dbReference type="EMBL" id="LVLJ01003422">
    <property type="protein sequence ID" value="OAE21515.1"/>
    <property type="molecule type" value="Genomic_DNA"/>
</dbReference>
<dbReference type="CDD" id="cd19757">
    <property type="entry name" value="Bbox1"/>
    <property type="match status" value="1"/>
</dbReference>
<gene>
    <name evidence="4" type="ORF">AXG93_2116s1300</name>
</gene>
<keyword evidence="5" id="KW-1185">Reference proteome</keyword>